<evidence type="ECO:0000313" key="8">
    <source>
        <dbReference type="Proteomes" id="UP000521872"/>
    </source>
</evidence>
<dbReference type="SFLD" id="SFLDG01020">
    <property type="entry name" value="Terpene_Cyclase_Like_2"/>
    <property type="match status" value="1"/>
</dbReference>
<organism evidence="7 8">
    <name type="scientific">Agrocybe pediades</name>
    <dbReference type="NCBI Taxonomy" id="84607"/>
    <lineage>
        <taxon>Eukaryota</taxon>
        <taxon>Fungi</taxon>
        <taxon>Dikarya</taxon>
        <taxon>Basidiomycota</taxon>
        <taxon>Agaricomycotina</taxon>
        <taxon>Agaricomycetes</taxon>
        <taxon>Agaricomycetidae</taxon>
        <taxon>Agaricales</taxon>
        <taxon>Agaricineae</taxon>
        <taxon>Strophariaceae</taxon>
        <taxon>Agrocybe</taxon>
    </lineage>
</organism>
<dbReference type="EC" id="4.2.3.-" evidence="6"/>
<evidence type="ECO:0000256" key="2">
    <source>
        <dbReference type="ARBA" id="ARBA00006333"/>
    </source>
</evidence>
<name>A0A8H4VHP2_9AGAR</name>
<comment type="caution">
    <text evidence="7">The sequence shown here is derived from an EMBL/GenBank/DDBJ whole genome shotgun (WGS) entry which is preliminary data.</text>
</comment>
<keyword evidence="9" id="KW-0002">3D-structure</keyword>
<keyword evidence="4 6" id="KW-0460">Magnesium</keyword>
<evidence type="ECO:0000256" key="1">
    <source>
        <dbReference type="ARBA" id="ARBA00001946"/>
    </source>
</evidence>
<keyword evidence="8" id="KW-1185">Reference proteome</keyword>
<dbReference type="InterPro" id="IPR008949">
    <property type="entry name" value="Isoprenoid_synthase_dom_sf"/>
</dbReference>
<keyword evidence="3 6" id="KW-0479">Metal-binding</keyword>
<dbReference type="GO" id="GO:0008299">
    <property type="term" value="P:isoprenoid biosynthetic process"/>
    <property type="evidence" value="ECO:0007669"/>
    <property type="project" value="UniProtKB-ARBA"/>
</dbReference>
<reference evidence="9" key="2">
    <citation type="journal article" date="2023" name="ACS Catal.">
        <title>Structural Understanding of Fungal Terpene Synthases for the Formation of Linear or Cyclic Terpene Products.</title>
        <authorList>
            <person name="T R."/>
            <person name="Sharma D."/>
            <person name="Lin F."/>
            <person name="Choong Y.K."/>
            <person name="Lim C."/>
            <person name="Jobichen C."/>
            <person name="Zhang C."/>
        </authorList>
    </citation>
    <scope>X-RAY CRYSTALLOGRAPHY (1.99 ANGSTROMS) OF 1-325</scope>
</reference>
<dbReference type="GO" id="GO:0046872">
    <property type="term" value="F:metal ion binding"/>
    <property type="evidence" value="ECO:0007669"/>
    <property type="project" value="UniProtKB-KW"/>
</dbReference>
<evidence type="ECO:0000256" key="5">
    <source>
        <dbReference type="ARBA" id="ARBA00023239"/>
    </source>
</evidence>
<gene>
    <name evidence="7" type="ORF">D9613_012268</name>
</gene>
<evidence type="ECO:0000256" key="6">
    <source>
        <dbReference type="RuleBase" id="RU366034"/>
    </source>
</evidence>
<dbReference type="InterPro" id="IPR034686">
    <property type="entry name" value="Terpene_cyclase-like_2"/>
</dbReference>
<proteinExistence type="evidence at protein level"/>
<evidence type="ECO:0000256" key="3">
    <source>
        <dbReference type="ARBA" id="ARBA00022723"/>
    </source>
</evidence>
<evidence type="ECO:0000256" key="4">
    <source>
        <dbReference type="ARBA" id="ARBA00022842"/>
    </source>
</evidence>
<reference evidence="7 8" key="1">
    <citation type="submission" date="2019-12" db="EMBL/GenBank/DDBJ databases">
        <authorList>
            <person name="Floudas D."/>
            <person name="Bentzer J."/>
            <person name="Ahren D."/>
            <person name="Johansson T."/>
            <person name="Persson P."/>
            <person name="Tunlid A."/>
        </authorList>
    </citation>
    <scope>NUCLEOTIDE SEQUENCE [LARGE SCALE GENOMIC DNA]</scope>
    <source>
        <strain evidence="7 8">CBS 102.39</strain>
    </source>
</reference>
<protein>
    <recommendedName>
        <fullName evidence="6">Terpene synthase</fullName>
        <ecNumber evidence="6">4.2.3.-</ecNumber>
    </recommendedName>
</protein>
<comment type="similarity">
    <text evidence="2 6">Belongs to the terpene synthase family.</text>
</comment>
<comment type="cofactor">
    <cofactor evidence="1 6">
        <name>Mg(2+)</name>
        <dbReference type="ChEBI" id="CHEBI:18420"/>
    </cofactor>
</comment>
<dbReference type="Gene3D" id="1.10.600.10">
    <property type="entry name" value="Farnesyl Diphosphate Synthase"/>
    <property type="match status" value="1"/>
</dbReference>
<dbReference type="SMR" id="A0A8H4VHP2"/>
<dbReference type="OrthoDB" id="6486656at2759"/>
<keyword evidence="5 6" id="KW-0456">Lyase</keyword>
<dbReference type="Proteomes" id="UP000521872">
    <property type="component" value="Unassembled WGS sequence"/>
</dbReference>
<sequence>MSSQIYIPDLLITWPWQKVRNPLLQEVQDEANEWVKSFVLFEPEQFEKFKACDFNLLGALVGPLGTKEELRISCDLMNFYFAFDEYTDLASADEAKVIARDVMESFRHTDKPSHNKITEMARQFFERTINTVGNDPTGIEQFIADFDAYTTSIIQEADDRASGHIRSVEDYFILRRDTCGGKPSFSFFGLGLNIPKEVFAHPMFISMTESATDLIAITNDMHSYNLEQSRGLDGHNVITAIMHEYKINLQGALYWLSGYATKTIAKFISDRKNLPSWGPVVDRAVEQYFDRVGRCVRGYDAWSYETKRYYGKNGLEIQKTRQITLRPLDPAYVTKEQLQVSMKA</sequence>
<dbReference type="PANTHER" id="PTHR35201">
    <property type="entry name" value="TERPENE SYNTHASE"/>
    <property type="match status" value="1"/>
</dbReference>
<dbReference type="SUPFAM" id="SSF48576">
    <property type="entry name" value="Terpenoid synthases"/>
    <property type="match status" value="1"/>
</dbReference>
<evidence type="ECO:0000313" key="7">
    <source>
        <dbReference type="EMBL" id="KAF4609522.1"/>
    </source>
</evidence>
<dbReference type="AlphaFoldDB" id="A0A8H4VHP2"/>
<dbReference type="PDB" id="8GY0">
    <property type="method" value="X-ray"/>
    <property type="resolution" value="1.99 A"/>
    <property type="chains" value="A/B=1-325"/>
</dbReference>
<dbReference type="PANTHER" id="PTHR35201:SF4">
    <property type="entry name" value="BETA-PINACENE SYNTHASE-RELATED"/>
    <property type="match status" value="1"/>
</dbReference>
<accession>A0A8H4VHP2</accession>
<dbReference type="GO" id="GO:0010333">
    <property type="term" value="F:terpene synthase activity"/>
    <property type="evidence" value="ECO:0007669"/>
    <property type="project" value="InterPro"/>
</dbReference>
<dbReference type="EMBL" id="JAACJL010000061">
    <property type="protein sequence ID" value="KAF4609522.1"/>
    <property type="molecule type" value="Genomic_DNA"/>
</dbReference>
<dbReference type="SFLD" id="SFLDS00005">
    <property type="entry name" value="Isoprenoid_Synthase_Type_I"/>
    <property type="match status" value="1"/>
</dbReference>
<evidence type="ECO:0007829" key="9">
    <source>
        <dbReference type="PDB" id="8GY0"/>
    </source>
</evidence>
<dbReference type="Pfam" id="PF19086">
    <property type="entry name" value="Terpene_syn_C_2"/>
    <property type="match status" value="1"/>
</dbReference>